<evidence type="ECO:0000256" key="8">
    <source>
        <dbReference type="SAM" id="SignalP"/>
    </source>
</evidence>
<evidence type="ECO:0000256" key="3">
    <source>
        <dbReference type="ARBA" id="ARBA00023125"/>
    </source>
</evidence>
<evidence type="ECO:0000313" key="11">
    <source>
        <dbReference type="Proteomes" id="UP000289340"/>
    </source>
</evidence>
<dbReference type="PROSITE" id="PS50811">
    <property type="entry name" value="WRKY"/>
    <property type="match status" value="1"/>
</dbReference>
<feature type="compositionally biased region" description="Polar residues" evidence="7">
    <location>
        <begin position="530"/>
        <end position="541"/>
    </location>
</feature>
<keyword evidence="4" id="KW-0804">Transcription</keyword>
<evidence type="ECO:0000256" key="6">
    <source>
        <dbReference type="SAM" id="Coils"/>
    </source>
</evidence>
<dbReference type="GO" id="GO:0005634">
    <property type="term" value="C:nucleus"/>
    <property type="evidence" value="ECO:0007669"/>
    <property type="project" value="UniProtKB-SubCell"/>
</dbReference>
<organism evidence="10 11">
    <name type="scientific">Glycine soja</name>
    <name type="common">Wild soybean</name>
    <dbReference type="NCBI Taxonomy" id="3848"/>
    <lineage>
        <taxon>Eukaryota</taxon>
        <taxon>Viridiplantae</taxon>
        <taxon>Streptophyta</taxon>
        <taxon>Embryophyta</taxon>
        <taxon>Tracheophyta</taxon>
        <taxon>Spermatophyta</taxon>
        <taxon>Magnoliopsida</taxon>
        <taxon>eudicotyledons</taxon>
        <taxon>Gunneridae</taxon>
        <taxon>Pentapetalae</taxon>
        <taxon>rosids</taxon>
        <taxon>fabids</taxon>
        <taxon>Fabales</taxon>
        <taxon>Fabaceae</taxon>
        <taxon>Papilionoideae</taxon>
        <taxon>50 kb inversion clade</taxon>
        <taxon>NPAAA clade</taxon>
        <taxon>indigoferoid/millettioid clade</taxon>
        <taxon>Phaseoleae</taxon>
        <taxon>Glycine</taxon>
        <taxon>Glycine subgen. Soja</taxon>
    </lineage>
</organism>
<dbReference type="GO" id="GO:0043565">
    <property type="term" value="F:sequence-specific DNA binding"/>
    <property type="evidence" value="ECO:0007669"/>
    <property type="project" value="InterPro"/>
</dbReference>
<comment type="subcellular location">
    <subcellularLocation>
        <location evidence="1">Nucleus</location>
    </subcellularLocation>
</comment>
<feature type="region of interest" description="Disordered" evidence="7">
    <location>
        <begin position="245"/>
        <end position="268"/>
    </location>
</feature>
<dbReference type="FunFam" id="2.20.25.80:FF:000002">
    <property type="entry name" value="probable WRKY transcription factor 31"/>
    <property type="match status" value="1"/>
</dbReference>
<evidence type="ECO:0000313" key="10">
    <source>
        <dbReference type="EMBL" id="RZC21976.1"/>
    </source>
</evidence>
<dbReference type="Proteomes" id="UP000289340">
    <property type="component" value="Chromosome 3"/>
</dbReference>
<keyword evidence="3" id="KW-0238">DNA-binding</keyword>
<dbReference type="SMART" id="SM00774">
    <property type="entry name" value="WRKY"/>
    <property type="match status" value="1"/>
</dbReference>
<feature type="domain" description="WRKY" evidence="9">
    <location>
        <begin position="289"/>
        <end position="355"/>
    </location>
</feature>
<protein>
    <submittedName>
        <fullName evidence="10">WRKY transcription factor 42 isoform A</fullName>
    </submittedName>
</protein>
<keyword evidence="5" id="KW-0539">Nucleus</keyword>
<dbReference type="Pfam" id="PF03106">
    <property type="entry name" value="WRKY"/>
    <property type="match status" value="1"/>
</dbReference>
<accession>A0A445LFM5</accession>
<feature type="chain" id="PRO_5019125967" evidence="8">
    <location>
        <begin position="20"/>
        <end position="541"/>
    </location>
</feature>
<evidence type="ECO:0000256" key="4">
    <source>
        <dbReference type="ARBA" id="ARBA00023163"/>
    </source>
</evidence>
<gene>
    <name evidence="10" type="ORF">D0Y65_007932</name>
</gene>
<dbReference type="Gene3D" id="2.20.25.80">
    <property type="entry name" value="WRKY domain"/>
    <property type="match status" value="1"/>
</dbReference>
<keyword evidence="8" id="KW-0732">Signal</keyword>
<evidence type="ECO:0000256" key="5">
    <source>
        <dbReference type="ARBA" id="ARBA00023242"/>
    </source>
</evidence>
<feature type="region of interest" description="Disordered" evidence="7">
    <location>
        <begin position="195"/>
        <end position="226"/>
    </location>
</feature>
<feature type="signal peptide" evidence="8">
    <location>
        <begin position="1"/>
        <end position="19"/>
    </location>
</feature>
<evidence type="ECO:0000256" key="1">
    <source>
        <dbReference type="ARBA" id="ARBA00004123"/>
    </source>
</evidence>
<feature type="region of interest" description="Disordered" evidence="7">
    <location>
        <begin position="54"/>
        <end position="101"/>
    </location>
</feature>
<dbReference type="GO" id="GO:0003700">
    <property type="term" value="F:DNA-binding transcription factor activity"/>
    <property type="evidence" value="ECO:0007669"/>
    <property type="project" value="InterPro"/>
</dbReference>
<dbReference type="AlphaFoldDB" id="A0A445LFM5"/>
<feature type="compositionally biased region" description="Polar residues" evidence="7">
    <location>
        <begin position="205"/>
        <end position="215"/>
    </location>
</feature>
<evidence type="ECO:0000256" key="7">
    <source>
        <dbReference type="SAM" id="MobiDB-lite"/>
    </source>
</evidence>
<evidence type="ECO:0000256" key="2">
    <source>
        <dbReference type="ARBA" id="ARBA00023015"/>
    </source>
</evidence>
<dbReference type="EMBL" id="QZWG01000003">
    <property type="protein sequence ID" value="RZC21976.1"/>
    <property type="molecule type" value="Genomic_DNA"/>
</dbReference>
<comment type="caution">
    <text evidence="10">The sequence shown here is derived from an EMBL/GenBank/DDBJ whole genome shotgun (WGS) entry which is preliminary data.</text>
</comment>
<dbReference type="Gramene" id="XM_028370589.1">
    <property type="protein sequence ID" value="XP_028226390.1"/>
    <property type="gene ID" value="LOC114407480"/>
</dbReference>
<feature type="coiled-coil region" evidence="6">
    <location>
        <begin position="130"/>
        <end position="164"/>
    </location>
</feature>
<evidence type="ECO:0000259" key="9">
    <source>
        <dbReference type="PROSITE" id="PS50811"/>
    </source>
</evidence>
<dbReference type="SUPFAM" id="SSF118290">
    <property type="entry name" value="WRKY DNA-binding domain"/>
    <property type="match status" value="1"/>
</dbReference>
<sequence length="541" mass="58747">MPTLTIPIYFFFLFSLCISISPNTYMDNRHHHREFTFLSSAHFLDHIDPPSIKEMDFFSTSSPRDHKNNTSSRDTNDDHYQNRDDQHDTHDRHGSPTRVIDHRVNTGLNLTCASAGVTKAENGENPETELSSLESELLRLQEENNKLRNVLDHITKSYTQLQAQLFIALQNLPQNMETKIVDPGTSRKLDVVNDASVSDEKTDQDVSVSRSNNAEVMSKTHDHDDPQLTKLLNLGKQACPDAAEDVLDRSSSQSWGSSKLEEQPKTTAEQLAADQIPLRKARVSVRARSEAPMISDGCQWRKYGQKMAKGNPCPRAYYRCTMAVGCPVRKQVQRSADDKTVLITSYEGNHNHPLPPAATAMANTTSAAAAMLLSGSAASKESLTNSAGYYSSTIPYASMATLSASAPFPTITLDLTQNPNNAAMQLHRVPPGHGGATFPLPLHAAASGGPHLLGHPLFFQQKLLPPQALMPLLQRQPSSMVETVSAAIASDPNFTAALAAAISSIIGVPRGGNDGNNNNSGSGAIPGSPQLPQSCTTFSTN</sequence>
<keyword evidence="6" id="KW-0175">Coiled coil</keyword>
<dbReference type="InterPro" id="IPR003657">
    <property type="entry name" value="WRKY_dom"/>
</dbReference>
<dbReference type="InterPro" id="IPR036576">
    <property type="entry name" value="WRKY_dom_sf"/>
</dbReference>
<reference evidence="10 11" key="1">
    <citation type="submission" date="2018-09" db="EMBL/GenBank/DDBJ databases">
        <title>A high-quality reference genome of wild soybean provides a powerful tool to mine soybean genomes.</title>
        <authorList>
            <person name="Xie M."/>
            <person name="Chung C.Y.L."/>
            <person name="Li M.-W."/>
            <person name="Wong F.-L."/>
            <person name="Chan T.-F."/>
            <person name="Lam H.-M."/>
        </authorList>
    </citation>
    <scope>NUCLEOTIDE SEQUENCE [LARGE SCALE GENOMIC DNA]</scope>
    <source>
        <strain evidence="11">cv. W05</strain>
        <tissue evidence="10">Hypocotyl of etiolated seedlings</tissue>
    </source>
</reference>
<name>A0A445LFM5_GLYSO</name>
<feature type="region of interest" description="Disordered" evidence="7">
    <location>
        <begin position="513"/>
        <end position="541"/>
    </location>
</feature>
<keyword evidence="2" id="KW-0805">Transcription regulation</keyword>
<feature type="compositionally biased region" description="Basic and acidic residues" evidence="7">
    <location>
        <begin position="63"/>
        <end position="101"/>
    </location>
</feature>
<dbReference type="PANTHER" id="PTHR31429:SF59">
    <property type="entry name" value="WRKY TRANSCRIPTION FACTOR 47-RELATED"/>
    <property type="match status" value="1"/>
</dbReference>
<dbReference type="InterPro" id="IPR044810">
    <property type="entry name" value="WRKY_plant"/>
</dbReference>
<proteinExistence type="predicted"/>
<keyword evidence="11" id="KW-1185">Reference proteome</keyword>
<dbReference type="PANTHER" id="PTHR31429">
    <property type="entry name" value="WRKY TRANSCRIPTION FACTOR 36-RELATED"/>
    <property type="match status" value="1"/>
</dbReference>